<reference evidence="2" key="1">
    <citation type="submission" date="2018-06" db="EMBL/GenBank/DDBJ databases">
        <authorList>
            <person name="Zhirakovskaya E."/>
        </authorList>
    </citation>
    <scope>NUCLEOTIDE SEQUENCE</scope>
</reference>
<dbReference type="InterPro" id="IPR018551">
    <property type="entry name" value="DUF2007"/>
</dbReference>
<accession>A0A3B0XQT2</accession>
<feature type="domain" description="DUF2007" evidence="1">
    <location>
        <begin position="1"/>
        <end position="66"/>
    </location>
</feature>
<sequence>MKKIYSAANVTEAQIITGLLLSYDIPAYAGGVLLQGGVGDLAAMDYATINVPDEYQQQAGELIQQYEAGELALDD</sequence>
<organism evidence="2">
    <name type="scientific">hydrothermal vent metagenome</name>
    <dbReference type="NCBI Taxonomy" id="652676"/>
    <lineage>
        <taxon>unclassified sequences</taxon>
        <taxon>metagenomes</taxon>
        <taxon>ecological metagenomes</taxon>
    </lineage>
</organism>
<evidence type="ECO:0000313" key="2">
    <source>
        <dbReference type="EMBL" id="VAW70588.1"/>
    </source>
</evidence>
<evidence type="ECO:0000259" key="1">
    <source>
        <dbReference type="Pfam" id="PF09413"/>
    </source>
</evidence>
<dbReference type="AlphaFoldDB" id="A0A3B0XQT2"/>
<protein>
    <recommendedName>
        <fullName evidence="1">DUF2007 domain-containing protein</fullName>
    </recommendedName>
</protein>
<name>A0A3B0XQT2_9ZZZZ</name>
<proteinExistence type="predicted"/>
<dbReference type="EMBL" id="UOFI01000200">
    <property type="protein sequence ID" value="VAW70588.1"/>
    <property type="molecule type" value="Genomic_DNA"/>
</dbReference>
<gene>
    <name evidence="2" type="ORF">MNBD_GAMMA09-645</name>
</gene>
<dbReference type="Pfam" id="PF09413">
    <property type="entry name" value="DUF2007"/>
    <property type="match status" value="1"/>
</dbReference>